<dbReference type="GO" id="GO:0005737">
    <property type="term" value="C:cytoplasm"/>
    <property type="evidence" value="ECO:0007669"/>
    <property type="project" value="TreeGrafter"/>
</dbReference>
<dbReference type="HOGENOM" id="CLU_031812_1_0_11"/>
<dbReference type="InterPro" id="IPR017439">
    <property type="entry name" value="Amidohydrolase"/>
</dbReference>
<dbReference type="GO" id="GO:0071713">
    <property type="term" value="F:para-aminobenzoyl-glutamate hydrolase activity"/>
    <property type="evidence" value="ECO:0007669"/>
    <property type="project" value="TreeGrafter"/>
</dbReference>
<evidence type="ECO:0000313" key="3">
    <source>
        <dbReference type="EMBL" id="AFV88028.1"/>
    </source>
</evidence>
<gene>
    <name evidence="3" type="ordered locus">PACID_01770</name>
</gene>
<dbReference type="InterPro" id="IPR052030">
    <property type="entry name" value="Peptidase_M20/M20A_hydrolases"/>
</dbReference>
<keyword evidence="3" id="KW-0378">Hydrolase</keyword>
<dbReference type="SUPFAM" id="SSF55031">
    <property type="entry name" value="Bacterial exopeptidase dimerisation domain"/>
    <property type="match status" value="1"/>
</dbReference>
<evidence type="ECO:0000313" key="4">
    <source>
        <dbReference type="Proteomes" id="UP000000214"/>
    </source>
</evidence>
<dbReference type="InterPro" id="IPR011650">
    <property type="entry name" value="Peptidase_M20_dimer"/>
</dbReference>
<dbReference type="Gene3D" id="3.40.630.10">
    <property type="entry name" value="Zn peptidases"/>
    <property type="match status" value="1"/>
</dbReference>
<dbReference type="PANTHER" id="PTHR30575:SF0">
    <property type="entry name" value="XAA-ARG DIPEPTIDASE"/>
    <property type="match status" value="1"/>
</dbReference>
<reference evidence="3 4" key="1">
    <citation type="journal article" date="2012" name="BMC Genomics">
        <title>The genome sequence of Propionibacterium acidipropionici provides insights into its biotechnological and industrial potential.</title>
        <authorList>
            <person name="Parizzi L.P."/>
            <person name="Grassi M.C."/>
            <person name="Llerena L.A."/>
            <person name="Carazzolle M.F."/>
            <person name="Queiroz V.L."/>
            <person name="Lunardi I."/>
            <person name="Zeidler A.F."/>
            <person name="Teixeira P.J."/>
            <person name="Mieczkowski P."/>
            <person name="Rincones J."/>
            <person name="Pereira G.A."/>
        </authorList>
    </citation>
    <scope>NUCLEOTIDE SEQUENCE [LARGE SCALE GENOMIC DNA]</scope>
    <source>
        <strain evidence="4">ATCC 4875 / DSM 20272 / JCM 6432 / NBRC 12425 / NCIMB 8070</strain>
    </source>
</reference>
<dbReference type="PIRSF" id="PIRSF037226">
    <property type="entry name" value="Amidohydrolase_ACY1L2_prd"/>
    <property type="match status" value="1"/>
</dbReference>
<evidence type="ECO:0000259" key="2">
    <source>
        <dbReference type="Pfam" id="PF07687"/>
    </source>
</evidence>
<dbReference type="Pfam" id="PF07687">
    <property type="entry name" value="M20_dimer"/>
    <property type="match status" value="1"/>
</dbReference>
<evidence type="ECO:0000256" key="1">
    <source>
        <dbReference type="PIRNR" id="PIRNR037226"/>
    </source>
</evidence>
<dbReference type="Pfam" id="PF01546">
    <property type="entry name" value="Peptidase_M20"/>
    <property type="match status" value="1"/>
</dbReference>
<dbReference type="RefSeq" id="WP_015068945.1">
    <property type="nucleotide sequence ID" value="NC_019395.1"/>
</dbReference>
<dbReference type="NCBIfam" id="TIGR01891">
    <property type="entry name" value="amidohydrolases"/>
    <property type="match status" value="1"/>
</dbReference>
<dbReference type="SUPFAM" id="SSF53187">
    <property type="entry name" value="Zn-dependent exopeptidases"/>
    <property type="match status" value="1"/>
</dbReference>
<dbReference type="InterPro" id="IPR017144">
    <property type="entry name" value="Xaa-Arg_dipeptidase"/>
</dbReference>
<dbReference type="GO" id="GO:0046657">
    <property type="term" value="P:folic acid catabolic process"/>
    <property type="evidence" value="ECO:0007669"/>
    <property type="project" value="TreeGrafter"/>
</dbReference>
<dbReference type="PANTHER" id="PTHR30575">
    <property type="entry name" value="PEPTIDASE M20"/>
    <property type="match status" value="1"/>
</dbReference>
<dbReference type="PATRIC" id="fig|1171373.8.peg.177"/>
<accession>K7RT12</accession>
<organism evidence="3 4">
    <name type="scientific">Acidipropionibacterium acidipropionici (strain ATCC 4875 / DSM 20272 / JCM 6432 / NBRC 12425 / NCIMB 8070 / 4)</name>
    <name type="common">Propionibacterium acidipropionici</name>
    <dbReference type="NCBI Taxonomy" id="1171373"/>
    <lineage>
        <taxon>Bacteria</taxon>
        <taxon>Bacillati</taxon>
        <taxon>Actinomycetota</taxon>
        <taxon>Actinomycetes</taxon>
        <taxon>Propionibacteriales</taxon>
        <taxon>Propionibacteriaceae</taxon>
        <taxon>Acidipropionibacterium</taxon>
    </lineage>
</organism>
<comment type="similarity">
    <text evidence="1">Belongs to the peptidase M20A family.</text>
</comment>
<dbReference type="eggNOG" id="COG1473">
    <property type="taxonomic scope" value="Bacteria"/>
</dbReference>
<sequence length="421" mass="43667">MESVDVATTAPAPLTVPATPMSLTEARAAVATTIADQRDNLLAISHQIHDDPELSYQEFRSAALLADQLRAAGYDVTLGCYGLDTAFEAVIGEGDVTATLCLEYDALPKIGHACGHNIIATAGLGAAIALAPLAAEAGVRVKVLGTPAEEHGGGKVDMLRAGAWEDSTFSLMVHGMTTGDVAVERTVFTAVERFQVTFHGVASHAAGAPWLAVNAGAAATLSLTAMALLRQHIPHTANINAYISNGGAATNIIPDLAELQVEVRAADLDVHRDLKQRVMNCFEGAAIATGCTWEQHATENGYAPVKHDPDLSRIWDANLSTRGRTLDDSYDLGGGSTDMGNVSQVLPGLHGTVALDGCKAAPHQVAFEQAAASPAGDDAVLDAAAALAWTVLDVAHDPALRADLLARQAARPVGATTVDSI</sequence>
<dbReference type="Gene3D" id="3.30.70.360">
    <property type="match status" value="1"/>
</dbReference>
<dbReference type="STRING" id="1171373.PACID_01770"/>
<protein>
    <recommendedName>
        <fullName evidence="1">Peptidase M20 domain-containing protein 2</fullName>
    </recommendedName>
</protein>
<dbReference type="AlphaFoldDB" id="K7RT12"/>
<dbReference type="InterPro" id="IPR002933">
    <property type="entry name" value="Peptidase_M20"/>
</dbReference>
<dbReference type="InterPro" id="IPR036264">
    <property type="entry name" value="Bact_exopeptidase_dim_dom"/>
</dbReference>
<feature type="domain" description="Peptidase M20 dimerisation" evidence="2">
    <location>
        <begin position="194"/>
        <end position="283"/>
    </location>
</feature>
<name>K7RT12_ACIA4</name>
<dbReference type="EMBL" id="CP003493">
    <property type="protein sequence ID" value="AFV88028.1"/>
    <property type="molecule type" value="Genomic_DNA"/>
</dbReference>
<dbReference type="KEGG" id="pbo:PACID_01770"/>
<dbReference type="FunFam" id="3.30.70.360:FF:000004">
    <property type="entry name" value="Peptidase M20 domain-containing protein 2"/>
    <property type="match status" value="1"/>
</dbReference>
<dbReference type="GO" id="GO:0016805">
    <property type="term" value="F:dipeptidase activity"/>
    <property type="evidence" value="ECO:0007669"/>
    <property type="project" value="InterPro"/>
</dbReference>
<dbReference type="Proteomes" id="UP000000214">
    <property type="component" value="Chromosome"/>
</dbReference>
<proteinExistence type="inferred from homology"/>